<reference evidence="1 2" key="1">
    <citation type="journal article" date="2017" name="Nat. Commun.">
        <title>Genome assembly with in vitro proximity ligation data and whole-genome triplication in lettuce.</title>
        <authorList>
            <person name="Reyes-Chin-Wo S."/>
            <person name="Wang Z."/>
            <person name="Yang X."/>
            <person name="Kozik A."/>
            <person name="Arikit S."/>
            <person name="Song C."/>
            <person name="Xia L."/>
            <person name="Froenicke L."/>
            <person name="Lavelle D.O."/>
            <person name="Truco M.J."/>
            <person name="Xia R."/>
            <person name="Zhu S."/>
            <person name="Xu C."/>
            <person name="Xu H."/>
            <person name="Xu X."/>
            <person name="Cox K."/>
            <person name="Korf I."/>
            <person name="Meyers B.C."/>
            <person name="Michelmore R.W."/>
        </authorList>
    </citation>
    <scope>NUCLEOTIDE SEQUENCE [LARGE SCALE GENOMIC DNA]</scope>
    <source>
        <strain evidence="2">cv. Salinas</strain>
        <tissue evidence="1">Seedlings</tissue>
    </source>
</reference>
<keyword evidence="2" id="KW-1185">Reference proteome</keyword>
<comment type="caution">
    <text evidence="1">The sequence shown here is derived from an EMBL/GenBank/DDBJ whole genome shotgun (WGS) entry which is preliminary data.</text>
</comment>
<protein>
    <submittedName>
        <fullName evidence="1">Uncharacterized protein</fullName>
    </submittedName>
</protein>
<name>A0A9R1VQS9_LACSA</name>
<evidence type="ECO:0000313" key="2">
    <source>
        <dbReference type="Proteomes" id="UP000235145"/>
    </source>
</evidence>
<evidence type="ECO:0000313" key="1">
    <source>
        <dbReference type="EMBL" id="KAJ0209220.1"/>
    </source>
</evidence>
<sequence>MATSFGLQGTKETRCMLFHTNTFNHHIFIKRLRKMNELRFLSVCGYCSSDLEFSIVSPDFPNALRYMRWSGLYPQDFKQIILLHWRWMAAEWYNFGKGDKERSLTSSDSLTSVIQ</sequence>
<organism evidence="1 2">
    <name type="scientific">Lactuca sativa</name>
    <name type="common">Garden lettuce</name>
    <dbReference type="NCBI Taxonomy" id="4236"/>
    <lineage>
        <taxon>Eukaryota</taxon>
        <taxon>Viridiplantae</taxon>
        <taxon>Streptophyta</taxon>
        <taxon>Embryophyta</taxon>
        <taxon>Tracheophyta</taxon>
        <taxon>Spermatophyta</taxon>
        <taxon>Magnoliopsida</taxon>
        <taxon>eudicotyledons</taxon>
        <taxon>Gunneridae</taxon>
        <taxon>Pentapetalae</taxon>
        <taxon>asterids</taxon>
        <taxon>campanulids</taxon>
        <taxon>Asterales</taxon>
        <taxon>Asteraceae</taxon>
        <taxon>Cichorioideae</taxon>
        <taxon>Cichorieae</taxon>
        <taxon>Lactucinae</taxon>
        <taxon>Lactuca</taxon>
    </lineage>
</organism>
<proteinExistence type="predicted"/>
<dbReference type="EMBL" id="NBSK02000004">
    <property type="protein sequence ID" value="KAJ0209220.1"/>
    <property type="molecule type" value="Genomic_DNA"/>
</dbReference>
<gene>
    <name evidence="1" type="ORF">LSAT_V11C400215630</name>
</gene>
<dbReference type="AlphaFoldDB" id="A0A9R1VQS9"/>
<dbReference type="Proteomes" id="UP000235145">
    <property type="component" value="Unassembled WGS sequence"/>
</dbReference>
<accession>A0A9R1VQS9</accession>